<dbReference type="Proteomes" id="UP000031668">
    <property type="component" value="Unassembled WGS sequence"/>
</dbReference>
<evidence type="ECO:0000313" key="1">
    <source>
        <dbReference type="EMBL" id="KII62225.1"/>
    </source>
</evidence>
<dbReference type="AlphaFoldDB" id="A0A0C2M5A3"/>
<organism evidence="1 2">
    <name type="scientific">Thelohanellus kitauei</name>
    <name type="common">Myxosporean</name>
    <dbReference type="NCBI Taxonomy" id="669202"/>
    <lineage>
        <taxon>Eukaryota</taxon>
        <taxon>Metazoa</taxon>
        <taxon>Cnidaria</taxon>
        <taxon>Myxozoa</taxon>
        <taxon>Myxosporea</taxon>
        <taxon>Bivalvulida</taxon>
        <taxon>Platysporina</taxon>
        <taxon>Myxobolidae</taxon>
        <taxon>Thelohanellus</taxon>
    </lineage>
</organism>
<comment type="caution">
    <text evidence="1">The sequence shown here is derived from an EMBL/GenBank/DDBJ whole genome shotgun (WGS) entry which is preliminary data.</text>
</comment>
<proteinExistence type="predicted"/>
<sequence length="244" mass="28514">MKIDILYRNLSDGTVIKEFDIALSVGPNVYPFTTYRFFLTELHDDIHFQLSDYFKIARVYIEFRANRSQAVQHLRSLYPLLSVGKNRTYSVSFNDGTDVSRAVVMNLKVYNISNNPTYNLLYELELSGYRISCTYSETIRHKHPTIFLQQTWKVGSELTQKIRIDFVIKDVFYGVKERTSIEVEDLVDEKRIEDASSYQMIVPAYYDHAHVPGNKCIRHTPTYYVVVHDQKHIIKSSEHKSVIP</sequence>
<accession>A0A0C2M5A3</accession>
<reference evidence="1 2" key="1">
    <citation type="journal article" date="2014" name="Genome Biol. Evol.">
        <title>The genome of the myxosporean Thelohanellus kitauei shows adaptations to nutrient acquisition within its fish host.</title>
        <authorList>
            <person name="Yang Y."/>
            <person name="Xiong J."/>
            <person name="Zhou Z."/>
            <person name="Huo F."/>
            <person name="Miao W."/>
            <person name="Ran C."/>
            <person name="Liu Y."/>
            <person name="Zhang J."/>
            <person name="Feng J."/>
            <person name="Wang M."/>
            <person name="Wang M."/>
            <person name="Wang L."/>
            <person name="Yao B."/>
        </authorList>
    </citation>
    <scope>NUCLEOTIDE SEQUENCE [LARGE SCALE GENOMIC DNA]</scope>
    <source>
        <strain evidence="1">Wuqing</strain>
    </source>
</reference>
<dbReference type="EMBL" id="JWZT01005052">
    <property type="protein sequence ID" value="KII62225.1"/>
    <property type="molecule type" value="Genomic_DNA"/>
</dbReference>
<gene>
    <name evidence="1" type="ORF">RF11_13679</name>
</gene>
<evidence type="ECO:0000313" key="2">
    <source>
        <dbReference type="Proteomes" id="UP000031668"/>
    </source>
</evidence>
<keyword evidence="2" id="KW-1185">Reference proteome</keyword>
<protein>
    <submittedName>
        <fullName evidence="1">Uncharacterized protein</fullName>
    </submittedName>
</protein>
<name>A0A0C2M5A3_THEKT</name>